<dbReference type="RefSeq" id="WP_205143852.1">
    <property type="nucleotide sequence ID" value="NZ_JAFBDN010000012.1"/>
</dbReference>
<dbReference type="Proteomes" id="UP001057481">
    <property type="component" value="Unassembled WGS sequence"/>
</dbReference>
<keyword evidence="1" id="KW-0812">Transmembrane</keyword>
<evidence type="ECO:0000259" key="2">
    <source>
        <dbReference type="Pfam" id="PF12146"/>
    </source>
</evidence>
<dbReference type="EMBL" id="JAGMVS010000070">
    <property type="protein sequence ID" value="MCM2437867.1"/>
    <property type="molecule type" value="Genomic_DNA"/>
</dbReference>
<name>A0ABT0VJ65_9LACO</name>
<dbReference type="InterPro" id="IPR022742">
    <property type="entry name" value="Hydrolase_4"/>
</dbReference>
<sequence>MTKKRKIITMIIGIISVIIISLFGAGIYFFHVAEVRAPKTFINNQAMKPTNSLYRYEQEFNKLKKTTWHQMTPGGLKLDAWYVANPQKTHKTIVIAHGFAGNKQKMAAYGEMFIKLGYNVLIPDDRAAGSSAGKLIGFGWNDRKDYVRWIHQIVKKDSHSQIAIFGVSMGGATTMMTAGEKLPTNVKAFIEDCGYDTVKNEIAYQAGAMYHIPAYPLVDIVSLISKVRAGYTYGEASSIKQLHKNTRPMFFIHGGADNFVPTKMVYRNYAATQGPKKIWVVPGAKHAKSFETAPKEYQKKVGNFLARYM</sequence>
<protein>
    <submittedName>
        <fullName evidence="3">Alpha/beta hydrolase</fullName>
    </submittedName>
</protein>
<accession>A0ABT0VJ65</accession>
<reference evidence="3" key="1">
    <citation type="submission" date="2021-04" db="EMBL/GenBank/DDBJ databases">
        <title>Taxonomic assessment of Weissella genus.</title>
        <authorList>
            <person name="Fanelli F."/>
            <person name="Chieffi D."/>
            <person name="Dell'Aquila A."/>
            <person name="Gyu-Sung C."/>
            <person name="Franz C.M.A.P."/>
            <person name="Fusco V."/>
        </authorList>
    </citation>
    <scope>NUCLEOTIDE SEQUENCE</scope>
    <source>
        <strain evidence="3">LMG 25373</strain>
    </source>
</reference>
<dbReference type="InterPro" id="IPR029058">
    <property type="entry name" value="AB_hydrolase_fold"/>
</dbReference>
<feature type="domain" description="Serine aminopeptidase S33" evidence="2">
    <location>
        <begin position="88"/>
        <end position="190"/>
    </location>
</feature>
<keyword evidence="1" id="KW-1133">Transmembrane helix</keyword>
<keyword evidence="4" id="KW-1185">Reference proteome</keyword>
<dbReference type="Gene3D" id="3.40.50.1820">
    <property type="entry name" value="alpha/beta hydrolase"/>
    <property type="match status" value="1"/>
</dbReference>
<dbReference type="PANTHER" id="PTHR43358">
    <property type="entry name" value="ALPHA/BETA-HYDROLASE"/>
    <property type="match status" value="1"/>
</dbReference>
<proteinExistence type="predicted"/>
<keyword evidence="1" id="KW-0472">Membrane</keyword>
<evidence type="ECO:0000313" key="4">
    <source>
        <dbReference type="Proteomes" id="UP001057481"/>
    </source>
</evidence>
<dbReference type="Pfam" id="PF12146">
    <property type="entry name" value="Hydrolase_4"/>
    <property type="match status" value="1"/>
</dbReference>
<gene>
    <name evidence="3" type="ORF">KAK10_08095</name>
</gene>
<dbReference type="InterPro" id="IPR052920">
    <property type="entry name" value="DNA-binding_regulatory"/>
</dbReference>
<keyword evidence="3" id="KW-0378">Hydrolase</keyword>
<dbReference type="GO" id="GO:0016787">
    <property type="term" value="F:hydrolase activity"/>
    <property type="evidence" value="ECO:0007669"/>
    <property type="project" value="UniProtKB-KW"/>
</dbReference>
<dbReference type="PANTHER" id="PTHR43358:SF4">
    <property type="entry name" value="ALPHA_BETA HYDROLASE FOLD-1 DOMAIN-CONTAINING PROTEIN"/>
    <property type="match status" value="1"/>
</dbReference>
<evidence type="ECO:0000313" key="3">
    <source>
        <dbReference type="EMBL" id="MCM2437867.1"/>
    </source>
</evidence>
<comment type="caution">
    <text evidence="3">The sequence shown here is derived from an EMBL/GenBank/DDBJ whole genome shotgun (WGS) entry which is preliminary data.</text>
</comment>
<feature type="transmembrane region" description="Helical" evidence="1">
    <location>
        <begin position="7"/>
        <end position="30"/>
    </location>
</feature>
<organism evidence="3 4">
    <name type="scientific">Periweissella beninensis</name>
    <dbReference type="NCBI Taxonomy" id="504936"/>
    <lineage>
        <taxon>Bacteria</taxon>
        <taxon>Bacillati</taxon>
        <taxon>Bacillota</taxon>
        <taxon>Bacilli</taxon>
        <taxon>Lactobacillales</taxon>
        <taxon>Lactobacillaceae</taxon>
        <taxon>Periweissella</taxon>
    </lineage>
</organism>
<evidence type="ECO:0000256" key="1">
    <source>
        <dbReference type="SAM" id="Phobius"/>
    </source>
</evidence>
<dbReference type="SUPFAM" id="SSF53474">
    <property type="entry name" value="alpha/beta-Hydrolases"/>
    <property type="match status" value="1"/>
</dbReference>